<evidence type="ECO:0000313" key="7">
    <source>
        <dbReference type="EMBL" id="EKC74678.1"/>
    </source>
</evidence>
<dbReference type="Pfam" id="PF01546">
    <property type="entry name" value="Peptidase_M20"/>
    <property type="match status" value="1"/>
</dbReference>
<dbReference type="PANTHER" id="PTHR45962:SF1">
    <property type="entry name" value="N-FATTY-ACYL-AMINO ACID SYNTHASE_HYDROLASE PM20D1"/>
    <property type="match status" value="1"/>
</dbReference>
<sequence length="449" mass="50592">MKKEFADDKPFDPYKDGIDCDTHAEHLSKIIQVPTVSIRGRNDNTEIYKFHDLLEQQYPNIHRVCERVDIDGALLFIWRGKDKNRNPICLMSHQDVVPADSEKWKYDAFSGKIAEGKIWGRGTVDTKGALCAILESIEELIKEGFTPVCDVYVGSSNNEEITGDGAVKTVEYLYEKGIHFDLVMDEGGSVMSYEDSVKGRMVAHNAMIGILEKGRANIKFTARSRGGHASVPFNNNPFAKLSKLMYIIEHRNPFKKRITHPARVQYHAMAPYMHHFRHRLLYGNLWLFAPIAPYIMHRIGGPAGAVVKTTCIFTMAEGSKGANVIPEKASVTANCRFMVHEPLPQSYKKLGKLCHKLGISMEMLAGFDVPPVADMNCYAYKYVNKRIKETFGDIPRIPYIMLAGTDSRHYTKICDCVLRFVPLMMTGAQLNSAHAINENLSVESLERGI</sequence>
<dbReference type="GO" id="GO:0008233">
    <property type="term" value="F:peptidase activity"/>
    <property type="evidence" value="ECO:0007669"/>
    <property type="project" value="UniProtKB-KW"/>
</dbReference>
<organism evidence="7">
    <name type="scientific">human gut metagenome</name>
    <dbReference type="NCBI Taxonomy" id="408170"/>
    <lineage>
        <taxon>unclassified sequences</taxon>
        <taxon>metagenomes</taxon>
        <taxon>organismal metagenomes</taxon>
    </lineage>
</organism>
<dbReference type="PANTHER" id="PTHR45962">
    <property type="entry name" value="N-FATTY-ACYL-AMINO ACID SYNTHASE/HYDROLASE PM20D1"/>
    <property type="match status" value="1"/>
</dbReference>
<comment type="similarity">
    <text evidence="1">Belongs to the peptidase M20A family.</text>
</comment>
<protein>
    <submittedName>
        <fullName evidence="7">Peptidase M20</fullName>
    </submittedName>
</protein>
<dbReference type="Gene3D" id="3.40.630.10">
    <property type="entry name" value="Zn peptidases"/>
    <property type="match status" value="1"/>
</dbReference>
<dbReference type="InterPro" id="IPR047177">
    <property type="entry name" value="Pept_M20A"/>
</dbReference>
<accession>K1TXR5</accession>
<feature type="non-terminal residue" evidence="7">
    <location>
        <position position="449"/>
    </location>
</feature>
<evidence type="ECO:0000256" key="3">
    <source>
        <dbReference type="ARBA" id="ARBA00022723"/>
    </source>
</evidence>
<dbReference type="Pfam" id="PF07687">
    <property type="entry name" value="M20_dimer"/>
    <property type="match status" value="1"/>
</dbReference>
<dbReference type="GO" id="GO:0046872">
    <property type="term" value="F:metal ion binding"/>
    <property type="evidence" value="ECO:0007669"/>
    <property type="project" value="UniProtKB-KW"/>
</dbReference>
<proteinExistence type="inferred from homology"/>
<keyword evidence="4" id="KW-0378">Hydrolase</keyword>
<dbReference type="GO" id="GO:0006508">
    <property type="term" value="P:proteolysis"/>
    <property type="evidence" value="ECO:0007669"/>
    <property type="project" value="UniProtKB-KW"/>
</dbReference>
<feature type="domain" description="Peptidase M20 dimerisation" evidence="6">
    <location>
        <begin position="212"/>
        <end position="345"/>
    </location>
</feature>
<dbReference type="AlphaFoldDB" id="K1TXR5"/>
<comment type="caution">
    <text evidence="7">The sequence shown here is derived from an EMBL/GenBank/DDBJ whole genome shotgun (WGS) entry which is preliminary data.</text>
</comment>
<evidence type="ECO:0000256" key="5">
    <source>
        <dbReference type="ARBA" id="ARBA00022833"/>
    </source>
</evidence>
<keyword evidence="3" id="KW-0479">Metal-binding</keyword>
<evidence type="ECO:0000256" key="1">
    <source>
        <dbReference type="ARBA" id="ARBA00006247"/>
    </source>
</evidence>
<dbReference type="SUPFAM" id="SSF55031">
    <property type="entry name" value="Bacterial exopeptidase dimerisation domain"/>
    <property type="match status" value="1"/>
</dbReference>
<dbReference type="Gene3D" id="1.10.150.900">
    <property type="match status" value="1"/>
</dbReference>
<keyword evidence="5" id="KW-0862">Zinc</keyword>
<evidence type="ECO:0000259" key="6">
    <source>
        <dbReference type="Pfam" id="PF07687"/>
    </source>
</evidence>
<dbReference type="InterPro" id="IPR002933">
    <property type="entry name" value="Peptidase_M20"/>
</dbReference>
<dbReference type="SUPFAM" id="SSF53187">
    <property type="entry name" value="Zn-dependent exopeptidases"/>
    <property type="match status" value="1"/>
</dbReference>
<reference evidence="7" key="1">
    <citation type="journal article" date="2013" name="Environ. Microbiol.">
        <title>Microbiota from the distal guts of lean and obese adolescents exhibit partial functional redundancy besides clear differences in community structure.</title>
        <authorList>
            <person name="Ferrer M."/>
            <person name="Ruiz A."/>
            <person name="Lanza F."/>
            <person name="Haange S.B."/>
            <person name="Oberbach A."/>
            <person name="Till H."/>
            <person name="Bargiela R."/>
            <person name="Campoy C."/>
            <person name="Segura M.T."/>
            <person name="Richter M."/>
            <person name="von Bergen M."/>
            <person name="Seifert J."/>
            <person name="Suarez A."/>
        </authorList>
    </citation>
    <scope>NUCLEOTIDE SEQUENCE</scope>
</reference>
<dbReference type="EMBL" id="AJWY01003665">
    <property type="protein sequence ID" value="EKC74678.1"/>
    <property type="molecule type" value="Genomic_DNA"/>
</dbReference>
<keyword evidence="2" id="KW-0645">Protease</keyword>
<name>K1TXR5_9ZZZZ</name>
<evidence type="ECO:0000256" key="4">
    <source>
        <dbReference type="ARBA" id="ARBA00022801"/>
    </source>
</evidence>
<evidence type="ECO:0000256" key="2">
    <source>
        <dbReference type="ARBA" id="ARBA00022670"/>
    </source>
</evidence>
<dbReference type="InterPro" id="IPR011650">
    <property type="entry name" value="Peptidase_M20_dimer"/>
</dbReference>
<dbReference type="InterPro" id="IPR036264">
    <property type="entry name" value="Bact_exopeptidase_dim_dom"/>
</dbReference>
<dbReference type="Gene3D" id="3.30.70.360">
    <property type="match status" value="1"/>
</dbReference>
<gene>
    <name evidence="7" type="ORF">LEA_05627</name>
</gene>